<dbReference type="GO" id="GO:0016567">
    <property type="term" value="P:protein ubiquitination"/>
    <property type="evidence" value="ECO:0007669"/>
    <property type="project" value="TreeGrafter"/>
</dbReference>
<dbReference type="PANTHER" id="PTHR15315">
    <property type="entry name" value="RING FINGER PROTEIN 41, 151"/>
    <property type="match status" value="1"/>
</dbReference>
<dbReference type="PROSITE" id="PS00518">
    <property type="entry name" value="ZF_RING_1"/>
    <property type="match status" value="1"/>
</dbReference>
<organism evidence="6 7">
    <name type="scientific">Ficus carica</name>
    <name type="common">Common fig</name>
    <dbReference type="NCBI Taxonomy" id="3494"/>
    <lineage>
        <taxon>Eukaryota</taxon>
        <taxon>Viridiplantae</taxon>
        <taxon>Streptophyta</taxon>
        <taxon>Embryophyta</taxon>
        <taxon>Tracheophyta</taxon>
        <taxon>Spermatophyta</taxon>
        <taxon>Magnoliopsida</taxon>
        <taxon>eudicotyledons</taxon>
        <taxon>Gunneridae</taxon>
        <taxon>Pentapetalae</taxon>
        <taxon>rosids</taxon>
        <taxon>fabids</taxon>
        <taxon>Rosales</taxon>
        <taxon>Moraceae</taxon>
        <taxon>Ficeae</taxon>
        <taxon>Ficus</taxon>
    </lineage>
</organism>
<keyword evidence="1" id="KW-0479">Metal-binding</keyword>
<dbReference type="PANTHER" id="PTHR15315:SF35">
    <property type="entry name" value="F21J9.10"/>
    <property type="match status" value="1"/>
</dbReference>
<dbReference type="Pfam" id="PF13920">
    <property type="entry name" value="zf-C3HC4_3"/>
    <property type="match status" value="1"/>
</dbReference>
<dbReference type="GO" id="GO:0008270">
    <property type="term" value="F:zinc ion binding"/>
    <property type="evidence" value="ECO:0007669"/>
    <property type="project" value="UniProtKB-KW"/>
</dbReference>
<proteinExistence type="predicted"/>
<comment type="caution">
    <text evidence="6">The sequence shown here is derived from an EMBL/GenBank/DDBJ whole genome shotgun (WGS) entry which is preliminary data.</text>
</comment>
<reference evidence="6" key="1">
    <citation type="submission" date="2023-07" db="EMBL/GenBank/DDBJ databases">
        <title>draft genome sequence of fig (Ficus carica).</title>
        <authorList>
            <person name="Takahashi T."/>
            <person name="Nishimura K."/>
        </authorList>
    </citation>
    <scope>NUCLEOTIDE SEQUENCE</scope>
</reference>
<dbReference type="FunFam" id="3.30.40.10:FF:000660">
    <property type="entry name" value="RING/U-box superfamily protein"/>
    <property type="match status" value="1"/>
</dbReference>
<dbReference type="InterPro" id="IPR017907">
    <property type="entry name" value="Znf_RING_CS"/>
</dbReference>
<feature type="domain" description="RING-type" evidence="5">
    <location>
        <begin position="158"/>
        <end position="196"/>
    </location>
</feature>
<evidence type="ECO:0000256" key="3">
    <source>
        <dbReference type="ARBA" id="ARBA00022833"/>
    </source>
</evidence>
<keyword evidence="2 4" id="KW-0863">Zinc-finger</keyword>
<protein>
    <recommendedName>
        <fullName evidence="5">RING-type domain-containing protein</fullName>
    </recommendedName>
</protein>
<evidence type="ECO:0000256" key="1">
    <source>
        <dbReference type="ARBA" id="ARBA00022723"/>
    </source>
</evidence>
<evidence type="ECO:0000256" key="2">
    <source>
        <dbReference type="ARBA" id="ARBA00022771"/>
    </source>
</evidence>
<gene>
    <name evidence="6" type="ORF">TIFTF001_018276</name>
</gene>
<dbReference type="PROSITE" id="PS50089">
    <property type="entry name" value="ZF_RING_2"/>
    <property type="match status" value="1"/>
</dbReference>
<evidence type="ECO:0000313" key="6">
    <source>
        <dbReference type="EMBL" id="GMN49099.1"/>
    </source>
</evidence>
<dbReference type="SUPFAM" id="SSF57850">
    <property type="entry name" value="RING/U-box"/>
    <property type="match status" value="1"/>
</dbReference>
<name>A0AA88AAS4_FICCA</name>
<dbReference type="AlphaFoldDB" id="A0AA88AAS4"/>
<dbReference type="Gene3D" id="3.30.40.10">
    <property type="entry name" value="Zinc/RING finger domain, C3HC4 (zinc finger)"/>
    <property type="match status" value="1"/>
</dbReference>
<dbReference type="GO" id="GO:0061630">
    <property type="term" value="F:ubiquitin protein ligase activity"/>
    <property type="evidence" value="ECO:0007669"/>
    <property type="project" value="TreeGrafter"/>
</dbReference>
<keyword evidence="3" id="KW-0862">Zinc</keyword>
<evidence type="ECO:0000256" key="4">
    <source>
        <dbReference type="PROSITE-ProRule" id="PRU00175"/>
    </source>
</evidence>
<dbReference type="EMBL" id="BTGU01000030">
    <property type="protein sequence ID" value="GMN49099.1"/>
    <property type="molecule type" value="Genomic_DNA"/>
</dbReference>
<dbReference type="SMART" id="SM00184">
    <property type="entry name" value="RING"/>
    <property type="match status" value="1"/>
</dbReference>
<evidence type="ECO:0000259" key="5">
    <source>
        <dbReference type="PROSITE" id="PS50089"/>
    </source>
</evidence>
<evidence type="ECO:0000313" key="7">
    <source>
        <dbReference type="Proteomes" id="UP001187192"/>
    </source>
</evidence>
<dbReference type="InterPro" id="IPR013083">
    <property type="entry name" value="Znf_RING/FYVE/PHD"/>
</dbReference>
<sequence>MEMMYYQVARSSCEDSLKVLEADIQHANALAAAIPRAKGGACLQMKLVYNNWAPVFLFLLQWLDCSCTCLLPRYLNFFHILVYKVYTDGRPNISTHGRKASIRDFYAVILPYLQRLHTNLGELDDAKGHLSIEISGKKRVEGESGGLANVDMEREDECGICLEPCTKMVLPNCCHAMCIKCYRNWNTKSESCPFCRGSMKRVNSEDLWVLTCNDDVVDSETVSKEELLRFYLYINSLPKVYPDALFLVYYDPSPRQSSPHDTDLARKGSHHGGSGGFGLPLAPPCSHFGLPTPSSPLTEICARLMESRRELGAAMPRVPRRALGPLHPLSRIHPRPLHAVYTTGNSSWFRRHSRQL</sequence>
<dbReference type="Proteomes" id="UP001187192">
    <property type="component" value="Unassembled WGS sequence"/>
</dbReference>
<dbReference type="InterPro" id="IPR001841">
    <property type="entry name" value="Znf_RING"/>
</dbReference>
<keyword evidence="7" id="KW-1185">Reference proteome</keyword>
<accession>A0AA88AAS4</accession>